<evidence type="ECO:0000259" key="2">
    <source>
        <dbReference type="PROSITE" id="PS51212"/>
    </source>
</evidence>
<accession>A0AAV4DMU9</accession>
<dbReference type="PROSITE" id="PS51212">
    <property type="entry name" value="WSC"/>
    <property type="match status" value="1"/>
</dbReference>
<dbReference type="InterPro" id="IPR011050">
    <property type="entry name" value="Pectin_lyase_fold/virulence"/>
</dbReference>
<keyword evidence="3" id="KW-0472">Membrane</keyword>
<dbReference type="InterPro" id="IPR001304">
    <property type="entry name" value="C-type_lectin-like"/>
</dbReference>
<dbReference type="Pfam" id="PF24605">
    <property type="entry name" value="CEMIP_X"/>
    <property type="match status" value="1"/>
</dbReference>
<dbReference type="InterPro" id="IPR012334">
    <property type="entry name" value="Pectin_lyas_fold"/>
</dbReference>
<dbReference type="Pfam" id="PF01822">
    <property type="entry name" value="WSC"/>
    <property type="match status" value="1"/>
</dbReference>
<dbReference type="InterPro" id="IPR016187">
    <property type="entry name" value="CTDL_fold"/>
</dbReference>
<dbReference type="Gene3D" id="2.160.20.10">
    <property type="entry name" value="Single-stranded right-handed beta-helix, Pectin lyase-like"/>
    <property type="match status" value="1"/>
</dbReference>
<gene>
    <name evidence="3" type="ORF">PoB_007175000</name>
</gene>
<keyword evidence="4" id="KW-1185">Reference proteome</keyword>
<protein>
    <submittedName>
        <fullName evidence="3">Transmembrane protein 2-like</fullName>
    </submittedName>
</protein>
<dbReference type="InterPro" id="IPR039477">
    <property type="entry name" value="ILEI/PANDER_dom"/>
</dbReference>
<dbReference type="InterPro" id="IPR055400">
    <property type="entry name" value="CEMIP_X"/>
</dbReference>
<dbReference type="InterPro" id="IPR002889">
    <property type="entry name" value="WSC_carb-bd"/>
</dbReference>
<dbReference type="InterPro" id="IPR052252">
    <property type="entry name" value="CEMIP/CEMIP2"/>
</dbReference>
<reference evidence="3 4" key="1">
    <citation type="journal article" date="2021" name="Elife">
        <title>Chloroplast acquisition without the gene transfer in kleptoplastic sea slugs, Plakobranchus ocellatus.</title>
        <authorList>
            <person name="Maeda T."/>
            <person name="Takahashi S."/>
            <person name="Yoshida T."/>
            <person name="Shimamura S."/>
            <person name="Takaki Y."/>
            <person name="Nagai Y."/>
            <person name="Toyoda A."/>
            <person name="Suzuki Y."/>
            <person name="Arimoto A."/>
            <person name="Ishii H."/>
            <person name="Satoh N."/>
            <person name="Nishiyama T."/>
            <person name="Hasebe M."/>
            <person name="Maruyama T."/>
            <person name="Minagawa J."/>
            <person name="Obokata J."/>
            <person name="Shigenobu S."/>
        </authorList>
    </citation>
    <scope>NUCLEOTIDE SEQUENCE [LARGE SCALE GENOMIC DNA]</scope>
</reference>
<sequence>MHSALHEPGFLIQKNEKFGDEYFEGFHVVVWNPDGTVYDYGVYDTQSGDQEDVDNFVYKMGNLTEDGKVVAIAVQEDIGQAQASWEPLYQAIENLGGQDIRAIQVREPYVLVTVTGHPNTAREMRITRTAADDVLEASVSLTLEARNLVFSAESTTVSSGNKHFTRFRVLARRLAFPMVTVLDDVRSWQPGDQVVVASTDYDWRQAEVKTIVECHDCASNQFRVEGEFLHTHFGQVTYGVDERAEVGLLSRNIRIEGEVQDTCYSNSEWEAYLCTRFEMDTFGGHLKVLNDSFARIEGVELFHMGQQSVLARYPLHFHMCDEVPGQYFKNNAIRDSFSRCITIHGTDNATVSDNVCYNHLGHGIFLEDSAERWNIIHRNLVIGTVHGTLIMSDMRSADCEQPDYCNLLSSFWITRPENYITDNVAAGCDGNGFVLAFADAPLGFSFNRQVERGLFQNMSAQYTKVELFSGNVMHSNGDNGLWFDSRISTGQYHNGHYVDPDGVIKTNGLYDPRDPPNENGTRTESILSGLTIYRNDDFDAWIRCGNIVITNSSFADTTTSVASAHSTGETSCDIRHSIFIGETENKGEPFTYTNTSSVYDHLAKEDKPTHNFDRKYSDNRPDAMQSGILFYQGPVYVDNCYFDRFYNWYYNDSFEDTWGFRPVHSSAAISFHRSNHYPLVPRTGVTNLKFGYCDGENNAFRVMNGNTSSPYWSILDGSQLTTFHDYDGSLTGTANTQIVRDRPFFTGPECLSKPEWDMAICPYKYAQLIVRGDGGVLQSSLIEKWPVILTRDEAPEDVLNIQGSQGLKFPVRVHSSYTIRFNTSLGNAPTEVEIKAKYGLESNDVIRLAVCFPKTTTSFKIVSSWPKVNSRTIYPQWVDSLADLDADTTFTAYYWDSTNGYLFFKMSSNATFTNPDQEAAGDLIPEVTVTRLDGGDNPATCDFDVPPYSNSQIPTPSHVSAASCSGPDSPKGLGAPVVEDYANPGPRAETCADCPVQDPVHVSRNSEPRGCFVELSLLNDFTSDLTKLQRSMTPQFCISRCFQREYPFAGLFSSNKCQCAAVVGRNGVHTSSDACQKDCTGDSSQKCGGNSEEYSVFTTGFALPPAPARCGPLSRGVYYQGKCLYLNYVLEDFWSAETTCQSQGGTLSKIDTEEKMRFIETYLLNIDEDVWFGAKAGIDNWHFLDETPVIYTNWRLDPITPQDNRYLYLQEYRRYKWNLSSYDRYKMSLCDLSLEPVPAFTGNCGYKFRGTIFGLSERCFARITNLLTFQDAEFMCKRMFGRMASILDEAEKADIESYLNGINDGERYWVKGNPSMVGNNEAYDEVVARTLIESADTKHYRSLCVLDHEDTDGCPSEWTKDGESCYLNTDLIVTSYSQAAALCNSETTSILTIDSQEESTFIKNFTSGTVWLDLRFNGVLDNVVKSNGEAAPHNFWLNPNYLQTLSQGLCVASDVASEIWLHTPCSEASGHLVVCEAPVTTFKKPEVCPV</sequence>
<comment type="caution">
    <text evidence="3">The sequence shown here is derived from an EMBL/GenBank/DDBJ whole genome shotgun (WGS) entry which is preliminary data.</text>
</comment>
<dbReference type="PANTHER" id="PTHR15535:SF17">
    <property type="entry name" value="TRANSMEMBRANE PROTEIN"/>
    <property type="match status" value="1"/>
</dbReference>
<organism evidence="3 4">
    <name type="scientific">Plakobranchus ocellatus</name>
    <dbReference type="NCBI Taxonomy" id="259542"/>
    <lineage>
        <taxon>Eukaryota</taxon>
        <taxon>Metazoa</taxon>
        <taxon>Spiralia</taxon>
        <taxon>Lophotrochozoa</taxon>
        <taxon>Mollusca</taxon>
        <taxon>Gastropoda</taxon>
        <taxon>Heterobranchia</taxon>
        <taxon>Euthyneura</taxon>
        <taxon>Panpulmonata</taxon>
        <taxon>Sacoglossa</taxon>
        <taxon>Placobranchoidea</taxon>
        <taxon>Plakobranchidae</taxon>
        <taxon>Plakobranchus</taxon>
    </lineage>
</organism>
<evidence type="ECO:0000313" key="4">
    <source>
        <dbReference type="Proteomes" id="UP000735302"/>
    </source>
</evidence>
<dbReference type="InterPro" id="IPR016186">
    <property type="entry name" value="C-type_lectin-like/link_sf"/>
</dbReference>
<dbReference type="Pfam" id="PF24606">
    <property type="entry name" value="CEMIP_beta-hel"/>
    <property type="match status" value="1"/>
</dbReference>
<dbReference type="SUPFAM" id="SSF51126">
    <property type="entry name" value="Pectin lyase-like"/>
    <property type="match status" value="1"/>
</dbReference>
<dbReference type="Pfam" id="PF15711">
    <property type="entry name" value="ILEI"/>
    <property type="match status" value="1"/>
</dbReference>
<evidence type="ECO:0000259" key="1">
    <source>
        <dbReference type="PROSITE" id="PS50041"/>
    </source>
</evidence>
<dbReference type="SMART" id="SM00034">
    <property type="entry name" value="CLECT"/>
    <property type="match status" value="2"/>
</dbReference>
<dbReference type="SMART" id="SM00321">
    <property type="entry name" value="WSC"/>
    <property type="match status" value="1"/>
</dbReference>
<evidence type="ECO:0000313" key="3">
    <source>
        <dbReference type="EMBL" id="GFO45245.1"/>
    </source>
</evidence>
<dbReference type="PROSITE" id="PS50041">
    <property type="entry name" value="C_TYPE_LECTIN_2"/>
    <property type="match status" value="2"/>
</dbReference>
<dbReference type="SUPFAM" id="SSF56436">
    <property type="entry name" value="C-type lectin-like"/>
    <property type="match status" value="3"/>
</dbReference>
<dbReference type="Gene3D" id="3.10.100.10">
    <property type="entry name" value="Mannose-Binding Protein A, subunit A"/>
    <property type="match status" value="3"/>
</dbReference>
<dbReference type="EMBL" id="BLXT01008026">
    <property type="protein sequence ID" value="GFO45245.1"/>
    <property type="molecule type" value="Genomic_DNA"/>
</dbReference>
<dbReference type="Proteomes" id="UP000735302">
    <property type="component" value="Unassembled WGS sequence"/>
</dbReference>
<dbReference type="InterPro" id="IPR055401">
    <property type="entry name" value="CEMIP_beta-hel_dom"/>
</dbReference>
<proteinExistence type="predicted"/>
<feature type="domain" description="WSC" evidence="2">
    <location>
        <begin position="1005"/>
        <end position="1100"/>
    </location>
</feature>
<name>A0AAV4DMU9_9GAST</name>
<dbReference type="PANTHER" id="PTHR15535">
    <property type="entry name" value="TRANSMEMBRANE PROTEIN 2-RELATED"/>
    <property type="match status" value="1"/>
</dbReference>
<feature type="domain" description="C-type lectin" evidence="1">
    <location>
        <begin position="1119"/>
        <end position="1231"/>
    </location>
</feature>
<keyword evidence="3" id="KW-0812">Transmembrane</keyword>
<dbReference type="Pfam" id="PF00059">
    <property type="entry name" value="Lectin_C"/>
    <property type="match status" value="2"/>
</dbReference>
<dbReference type="CDD" id="cd00037">
    <property type="entry name" value="CLECT"/>
    <property type="match status" value="3"/>
</dbReference>
<feature type="domain" description="C-type lectin" evidence="1">
    <location>
        <begin position="1361"/>
        <end position="1467"/>
    </location>
</feature>